<feature type="domain" description="DUF4371" evidence="3">
    <location>
        <begin position="43"/>
        <end position="153"/>
    </location>
</feature>
<feature type="domain" description="HAT C-terminal dimerisation" evidence="2">
    <location>
        <begin position="477"/>
        <end position="527"/>
    </location>
</feature>
<dbReference type="KEGG" id="goe:100900433"/>
<organism evidence="4 5">
    <name type="scientific">Galendromus occidentalis</name>
    <name type="common">western predatory mite</name>
    <dbReference type="NCBI Taxonomy" id="34638"/>
    <lineage>
        <taxon>Eukaryota</taxon>
        <taxon>Metazoa</taxon>
        <taxon>Ecdysozoa</taxon>
        <taxon>Arthropoda</taxon>
        <taxon>Chelicerata</taxon>
        <taxon>Arachnida</taxon>
        <taxon>Acari</taxon>
        <taxon>Parasitiformes</taxon>
        <taxon>Mesostigmata</taxon>
        <taxon>Gamasina</taxon>
        <taxon>Phytoseioidea</taxon>
        <taxon>Phytoseiidae</taxon>
        <taxon>Typhlodrominae</taxon>
        <taxon>Galendromus</taxon>
    </lineage>
</organism>
<dbReference type="GeneID" id="100900433"/>
<dbReference type="SUPFAM" id="SSF53098">
    <property type="entry name" value="Ribonuclease H-like"/>
    <property type="match status" value="1"/>
</dbReference>
<dbReference type="Pfam" id="PF05699">
    <property type="entry name" value="Dimer_Tnp_hAT"/>
    <property type="match status" value="1"/>
</dbReference>
<proteinExistence type="predicted"/>
<reference evidence="5" key="1">
    <citation type="submission" date="2025-08" db="UniProtKB">
        <authorList>
            <consortium name="RefSeq"/>
        </authorList>
    </citation>
    <scope>IDENTIFICATION</scope>
</reference>
<accession>A0AAJ7PAY1</accession>
<evidence type="ECO:0000313" key="5">
    <source>
        <dbReference type="RefSeq" id="XP_018497099.1"/>
    </source>
</evidence>
<dbReference type="PANTHER" id="PTHR46289">
    <property type="entry name" value="52 KDA REPRESSOR OF THE INHIBITOR OF THE PROTEIN KINASE-LIKE PROTEIN-RELATED"/>
    <property type="match status" value="1"/>
</dbReference>
<evidence type="ECO:0000259" key="2">
    <source>
        <dbReference type="Pfam" id="PF05699"/>
    </source>
</evidence>
<feature type="region of interest" description="Disordered" evidence="1">
    <location>
        <begin position="1"/>
        <end position="41"/>
    </location>
</feature>
<feature type="compositionally biased region" description="Low complexity" evidence="1">
    <location>
        <begin position="22"/>
        <end position="41"/>
    </location>
</feature>
<dbReference type="InterPro" id="IPR008906">
    <property type="entry name" value="HATC_C_dom"/>
</dbReference>
<protein>
    <submittedName>
        <fullName evidence="5">52 kDa repressor of the inhibitor of the protein kinase-like</fullName>
    </submittedName>
</protein>
<evidence type="ECO:0000313" key="4">
    <source>
        <dbReference type="Proteomes" id="UP000694867"/>
    </source>
</evidence>
<dbReference type="Pfam" id="PF14291">
    <property type="entry name" value="DUF4371"/>
    <property type="match status" value="1"/>
</dbReference>
<evidence type="ECO:0000259" key="3">
    <source>
        <dbReference type="Pfam" id="PF14291"/>
    </source>
</evidence>
<sequence length="554" mass="61947">MKRQQDLSQFFKKRSKTSEGIENSATTQSASAESSSQPEASTSNEIIDVVGKLIRRKIVEEVNTAKFFTVLVDETVDVSKADQLTVCLRYVTPKDGQQVLRESFLSFCVVKSKTGAALAESILKLLRDEGIVVSNMRGQGYDGCSSMSGIYKGVQAELRKVVPQALYFHCASHCLNLAIAHSVDNTSIKLTIGTIASTCAFISASSHRVRLLQDSVELNLPESSARRLKPLCPTRWVESHKAYITFRELLVPIVRTLEALANEPGDQGARANELLSTICKCGFVVSLFVLERFAALFLPLSVQLQARDLDIFEAQEAIESIATVLRASRGDAERDFREIFAEASSICAELEVDVRLPRLCGRQIHRENHSVDGVEDYFRISVYIPYADRLIEEFDSMFEGIREHATKLQFLLPKFVENSSFDDLADALVFYETDLNCEDSVVREEYRRWKIKWSSVPGGAKPATAIDALNHCSPRYFPKIATLLQIFATLPVTTASAERTFSCLRLLKTYLRSVMIEERLNGLTSMHLQPDISVTPEEVLDVLALNPRKLNLIL</sequence>
<evidence type="ECO:0000256" key="1">
    <source>
        <dbReference type="SAM" id="MobiDB-lite"/>
    </source>
</evidence>
<dbReference type="Proteomes" id="UP000694867">
    <property type="component" value="Unplaced"/>
</dbReference>
<dbReference type="GO" id="GO:0046983">
    <property type="term" value="F:protein dimerization activity"/>
    <property type="evidence" value="ECO:0007669"/>
    <property type="project" value="InterPro"/>
</dbReference>
<dbReference type="PANTHER" id="PTHR46289:SF14">
    <property type="entry name" value="DUF4371 DOMAIN-CONTAINING PROTEIN"/>
    <property type="match status" value="1"/>
</dbReference>
<dbReference type="InterPro" id="IPR025398">
    <property type="entry name" value="DUF4371"/>
</dbReference>
<dbReference type="AlphaFoldDB" id="A0AAJ7PAY1"/>
<keyword evidence="4" id="KW-1185">Reference proteome</keyword>
<dbReference type="InterPro" id="IPR012337">
    <property type="entry name" value="RNaseH-like_sf"/>
</dbReference>
<gene>
    <name evidence="5" type="primary">LOC100900433</name>
</gene>
<dbReference type="InterPro" id="IPR052958">
    <property type="entry name" value="IFN-induced_PKR_regulator"/>
</dbReference>
<name>A0AAJ7PAY1_9ACAR</name>
<dbReference type="RefSeq" id="XP_018497099.1">
    <property type="nucleotide sequence ID" value="XM_018641583.1"/>
</dbReference>